<evidence type="ECO:0000259" key="3">
    <source>
        <dbReference type="Pfam" id="PF01266"/>
    </source>
</evidence>
<dbReference type="PANTHER" id="PTHR13847:SF289">
    <property type="entry name" value="GLYCINE OXIDASE"/>
    <property type="match status" value="1"/>
</dbReference>
<evidence type="ECO:0000256" key="1">
    <source>
        <dbReference type="ARBA" id="ARBA00023002"/>
    </source>
</evidence>
<accession>A0A967C5Q3</accession>
<sequence>MSDDLNETGPIVVVGAGIVGVCCALYLLRDGHQVTLLDRGAPGEGTSFGNGSIITEEAVVPVQTPGIARKVPGMLMDPLGPLAIRWRYLPKLAPWLLQFVRASSPDRVEEVSIALQALLSGARTAYDPLVGMGGLQDMIQRSGWLSVYETEAGFQSYEPLLELQRRRGVEFDVLPAEELRQLEPSLAPIFERGVFYPNVSHTVDNFRFVQELATTFARSGGQIRRERVVGFDQVEGSVTAVLTEAGRVDCRAVVIAAGAWSKNLTAMLGSRPPLDTERGYHLTLPHPGVSPRLPIYSTERGFVCTPLEQGLRIAGTVELGGLNAAPNWRRAEVLYENANRWFPGLDRREETRWMGFRPSMPDSLPVIGPAPHHKNALFAFGHGHCGLSLAARTGALIAALVEGRDPGVDMAPYRADRF</sequence>
<dbReference type="Gene3D" id="3.50.50.60">
    <property type="entry name" value="FAD/NAD(P)-binding domain"/>
    <property type="match status" value="2"/>
</dbReference>
<reference evidence="4" key="1">
    <citation type="submission" date="2020-03" db="EMBL/GenBank/DDBJ databases">
        <title>Genome of Pelagibius litoralis DSM 21314T.</title>
        <authorList>
            <person name="Wang G."/>
        </authorList>
    </citation>
    <scope>NUCLEOTIDE SEQUENCE</scope>
    <source>
        <strain evidence="4">DSM 21314</strain>
    </source>
</reference>
<dbReference type="Pfam" id="PF01266">
    <property type="entry name" value="DAO"/>
    <property type="match status" value="1"/>
</dbReference>
<name>A0A967C5Q3_9PROT</name>
<dbReference type="InterPro" id="IPR006076">
    <property type="entry name" value="FAD-dep_OxRdtase"/>
</dbReference>
<keyword evidence="2" id="KW-1133">Transmembrane helix</keyword>
<organism evidence="4 5">
    <name type="scientific">Pelagibius litoralis</name>
    <dbReference type="NCBI Taxonomy" id="374515"/>
    <lineage>
        <taxon>Bacteria</taxon>
        <taxon>Pseudomonadati</taxon>
        <taxon>Pseudomonadota</taxon>
        <taxon>Alphaproteobacteria</taxon>
        <taxon>Rhodospirillales</taxon>
        <taxon>Rhodovibrionaceae</taxon>
        <taxon>Pelagibius</taxon>
    </lineage>
</organism>
<dbReference type="Proteomes" id="UP000761264">
    <property type="component" value="Unassembled WGS sequence"/>
</dbReference>
<keyword evidence="1" id="KW-0560">Oxidoreductase</keyword>
<dbReference type="AlphaFoldDB" id="A0A967C5Q3"/>
<dbReference type="InterPro" id="IPR036188">
    <property type="entry name" value="FAD/NAD-bd_sf"/>
</dbReference>
<feature type="transmembrane region" description="Helical" evidence="2">
    <location>
        <begin position="12"/>
        <end position="29"/>
    </location>
</feature>
<dbReference type="GO" id="GO:0016491">
    <property type="term" value="F:oxidoreductase activity"/>
    <property type="evidence" value="ECO:0007669"/>
    <property type="project" value="UniProtKB-KW"/>
</dbReference>
<dbReference type="GO" id="GO:0005737">
    <property type="term" value="C:cytoplasm"/>
    <property type="evidence" value="ECO:0007669"/>
    <property type="project" value="TreeGrafter"/>
</dbReference>
<gene>
    <name evidence="4" type="ORF">HBA54_00175</name>
</gene>
<dbReference type="RefSeq" id="WP_167220302.1">
    <property type="nucleotide sequence ID" value="NZ_JAAQPH010000001.1"/>
</dbReference>
<evidence type="ECO:0000313" key="4">
    <source>
        <dbReference type="EMBL" id="NIA67002.1"/>
    </source>
</evidence>
<feature type="domain" description="FAD dependent oxidoreductase" evidence="3">
    <location>
        <begin position="11"/>
        <end position="400"/>
    </location>
</feature>
<dbReference type="PANTHER" id="PTHR13847">
    <property type="entry name" value="SARCOSINE DEHYDROGENASE-RELATED"/>
    <property type="match status" value="1"/>
</dbReference>
<dbReference type="Gene3D" id="3.30.9.10">
    <property type="entry name" value="D-Amino Acid Oxidase, subunit A, domain 2"/>
    <property type="match status" value="1"/>
</dbReference>
<protein>
    <submittedName>
        <fullName evidence="4">FAD-dependent oxidoreductase</fullName>
    </submittedName>
</protein>
<comment type="caution">
    <text evidence="4">The sequence shown here is derived from an EMBL/GenBank/DDBJ whole genome shotgun (WGS) entry which is preliminary data.</text>
</comment>
<keyword evidence="5" id="KW-1185">Reference proteome</keyword>
<keyword evidence="2" id="KW-0812">Transmembrane</keyword>
<evidence type="ECO:0000256" key="2">
    <source>
        <dbReference type="SAM" id="Phobius"/>
    </source>
</evidence>
<evidence type="ECO:0000313" key="5">
    <source>
        <dbReference type="Proteomes" id="UP000761264"/>
    </source>
</evidence>
<dbReference type="SUPFAM" id="SSF51905">
    <property type="entry name" value="FAD/NAD(P)-binding domain"/>
    <property type="match status" value="1"/>
</dbReference>
<proteinExistence type="predicted"/>
<keyword evidence="2" id="KW-0472">Membrane</keyword>
<dbReference type="SUPFAM" id="SSF54373">
    <property type="entry name" value="FAD-linked reductases, C-terminal domain"/>
    <property type="match status" value="1"/>
</dbReference>
<dbReference type="EMBL" id="JAAQPH010000001">
    <property type="protein sequence ID" value="NIA67002.1"/>
    <property type="molecule type" value="Genomic_DNA"/>
</dbReference>